<evidence type="ECO:0000256" key="4">
    <source>
        <dbReference type="ARBA" id="ARBA00022840"/>
    </source>
</evidence>
<reference evidence="10" key="1">
    <citation type="submission" date="2011-05" db="EMBL/GenBank/DDBJ databases">
        <authorList>
            <person name="Richards S.R."/>
            <person name="Qu J."/>
            <person name="Jiang H."/>
            <person name="Jhangiani S.N."/>
            <person name="Agravi P."/>
            <person name="Goodspeed R."/>
            <person name="Gross S."/>
            <person name="Mandapat C."/>
            <person name="Jackson L."/>
            <person name="Mathew T."/>
            <person name="Pu L."/>
            <person name="Thornton R."/>
            <person name="Saada N."/>
            <person name="Wilczek-Boney K.B."/>
            <person name="Lee S."/>
            <person name="Kovar C."/>
            <person name="Wu Y."/>
            <person name="Scherer S.E."/>
            <person name="Worley K.C."/>
            <person name="Muzny D.M."/>
            <person name="Gibbs R."/>
        </authorList>
    </citation>
    <scope>NUCLEOTIDE SEQUENCE</scope>
    <source>
        <strain evidence="10">Brora</strain>
    </source>
</reference>
<evidence type="ECO:0000256" key="7">
    <source>
        <dbReference type="SAM" id="Phobius"/>
    </source>
</evidence>
<dbReference type="Pfam" id="PF00004">
    <property type="entry name" value="AAA"/>
    <property type="match status" value="1"/>
</dbReference>
<evidence type="ECO:0000256" key="1">
    <source>
        <dbReference type="ARBA" id="ARBA00004572"/>
    </source>
</evidence>
<keyword evidence="7" id="KW-0812">Transmembrane</keyword>
<comment type="similarity">
    <text evidence="6">Belongs to the AAA ATPase family.</text>
</comment>
<dbReference type="EnsemblMetazoa" id="SMAR002675-RA">
    <property type="protein sequence ID" value="SMAR002675-PA"/>
    <property type="gene ID" value="SMAR002675"/>
</dbReference>
<dbReference type="InterPro" id="IPR003593">
    <property type="entry name" value="AAA+_ATPase"/>
</dbReference>
<dbReference type="InterPro" id="IPR041569">
    <property type="entry name" value="AAA_lid_3"/>
</dbReference>
<dbReference type="eggNOG" id="KOG0737">
    <property type="taxonomic scope" value="Eukaryota"/>
</dbReference>
<comment type="subcellular location">
    <subcellularLocation>
        <location evidence="1">Mitochondrion outer membrane</location>
        <topology evidence="1">Single-pass membrane protein</topology>
    </subcellularLocation>
</comment>
<dbReference type="PANTHER" id="PTHR45644">
    <property type="entry name" value="AAA ATPASE, PUTATIVE (AFU_ORTHOLOGUE AFUA_2G12920)-RELATED-RELATED"/>
    <property type="match status" value="1"/>
</dbReference>
<keyword evidence="5" id="KW-0496">Mitochondrion</keyword>
<dbReference type="PhylomeDB" id="T1INT9"/>
<evidence type="ECO:0000313" key="9">
    <source>
        <dbReference type="EnsemblMetazoa" id="SMAR002675-PA"/>
    </source>
</evidence>
<dbReference type="STRING" id="126957.T1INT9"/>
<dbReference type="InterPro" id="IPR051701">
    <property type="entry name" value="Mito_OM_Translocase_MSP1"/>
</dbReference>
<dbReference type="Gene3D" id="3.40.50.300">
    <property type="entry name" value="P-loop containing nucleotide triphosphate hydrolases"/>
    <property type="match status" value="1"/>
</dbReference>
<evidence type="ECO:0000313" key="10">
    <source>
        <dbReference type="Proteomes" id="UP000014500"/>
    </source>
</evidence>
<dbReference type="PROSITE" id="PS00674">
    <property type="entry name" value="AAA"/>
    <property type="match status" value="1"/>
</dbReference>
<keyword evidence="7" id="KW-1133">Transmembrane helix</keyword>
<accession>T1INT9</accession>
<dbReference type="Gene3D" id="1.10.8.60">
    <property type="match status" value="1"/>
</dbReference>
<sequence>MAGGVHMQPLTRNEVTALVFRLTLLGAVTYFGIKWMMHAIDPTRKQKLEAQKRAERILHRIGVKGVKLSEYELAIAANLVDPASLTVAWDDIAGLESVVQELRESVILPIQKRDLFRGSQLIQPPKGVLLHGPPGCGKTMIAKATAREAGARFVNLELSALTDKWYGESQKLASAVFSLAVKLQPAIVFIDEIDSFLRSRDSHDHEATAMMKAQFMSLWDGLITDPNVMVVVMGATNRPHDVDKAILRRMPCMFHVGLPNVQQRRSIVRLILLNEDVGDDVDLVSVAKWTEGFSGSDLRELCRNAALYRVKEYLNLETSDHDQDKNDCSDATPIPTFRAILMEDFKTALTKMKVSKMETGTLKMERIEFD</sequence>
<evidence type="ECO:0000256" key="5">
    <source>
        <dbReference type="ARBA" id="ARBA00023128"/>
    </source>
</evidence>
<dbReference type="HOGENOM" id="CLU_000688_21_14_1"/>
<dbReference type="InterPro" id="IPR027417">
    <property type="entry name" value="P-loop_NTPase"/>
</dbReference>
<dbReference type="EMBL" id="JH431210">
    <property type="status" value="NOT_ANNOTATED_CDS"/>
    <property type="molecule type" value="Genomic_DNA"/>
</dbReference>
<dbReference type="GO" id="GO:0140570">
    <property type="term" value="P:extraction of mislocalized protein from mitochondrial outer membrane"/>
    <property type="evidence" value="ECO:0007669"/>
    <property type="project" value="TreeGrafter"/>
</dbReference>
<dbReference type="SMART" id="SM00382">
    <property type="entry name" value="AAA"/>
    <property type="match status" value="1"/>
</dbReference>
<evidence type="ECO:0000256" key="3">
    <source>
        <dbReference type="ARBA" id="ARBA00022787"/>
    </source>
</evidence>
<dbReference type="CDD" id="cd19520">
    <property type="entry name" value="RecA-like_ATAD1"/>
    <property type="match status" value="1"/>
</dbReference>
<keyword evidence="2 6" id="KW-0547">Nucleotide-binding</keyword>
<evidence type="ECO:0000259" key="8">
    <source>
        <dbReference type="SMART" id="SM00382"/>
    </source>
</evidence>
<protein>
    <recommendedName>
        <fullName evidence="8">AAA+ ATPase domain-containing protein</fullName>
    </recommendedName>
</protein>
<keyword evidence="3" id="KW-1000">Mitochondrion outer membrane</keyword>
<feature type="domain" description="AAA+ ATPase" evidence="8">
    <location>
        <begin position="124"/>
        <end position="260"/>
    </location>
</feature>
<evidence type="ECO:0000256" key="6">
    <source>
        <dbReference type="RuleBase" id="RU003651"/>
    </source>
</evidence>
<dbReference type="OMA" id="CRNAAMR"/>
<evidence type="ECO:0000256" key="2">
    <source>
        <dbReference type="ARBA" id="ARBA00022741"/>
    </source>
</evidence>
<dbReference type="Pfam" id="PF17862">
    <property type="entry name" value="AAA_lid_3"/>
    <property type="match status" value="1"/>
</dbReference>
<keyword evidence="4 6" id="KW-0067">ATP-binding</keyword>
<dbReference type="InterPro" id="IPR003960">
    <property type="entry name" value="ATPase_AAA_CS"/>
</dbReference>
<keyword evidence="10" id="KW-1185">Reference proteome</keyword>
<dbReference type="GO" id="GO:0016887">
    <property type="term" value="F:ATP hydrolysis activity"/>
    <property type="evidence" value="ECO:0007669"/>
    <property type="project" value="InterPro"/>
</dbReference>
<dbReference type="PANTHER" id="PTHR45644:SF3">
    <property type="entry name" value="FI08533P-RELATED"/>
    <property type="match status" value="1"/>
</dbReference>
<feature type="transmembrane region" description="Helical" evidence="7">
    <location>
        <begin position="15"/>
        <end position="37"/>
    </location>
</feature>
<dbReference type="FunFam" id="3.40.50.300:FF:000538">
    <property type="entry name" value="ATPase family AAA domain-containing protein 1"/>
    <property type="match status" value="1"/>
</dbReference>
<dbReference type="GO" id="GO:0005741">
    <property type="term" value="C:mitochondrial outer membrane"/>
    <property type="evidence" value="ECO:0007669"/>
    <property type="project" value="UniProtKB-SubCell"/>
</dbReference>
<dbReference type="SUPFAM" id="SSF52540">
    <property type="entry name" value="P-loop containing nucleoside triphosphate hydrolases"/>
    <property type="match status" value="1"/>
</dbReference>
<name>T1INT9_STRMM</name>
<keyword evidence="7" id="KW-0472">Membrane</keyword>
<reference evidence="9" key="2">
    <citation type="submission" date="2015-02" db="UniProtKB">
        <authorList>
            <consortium name="EnsemblMetazoa"/>
        </authorList>
    </citation>
    <scope>IDENTIFICATION</scope>
</reference>
<dbReference type="AlphaFoldDB" id="T1INT9"/>
<organism evidence="9 10">
    <name type="scientific">Strigamia maritima</name>
    <name type="common">European centipede</name>
    <name type="synonym">Geophilus maritimus</name>
    <dbReference type="NCBI Taxonomy" id="126957"/>
    <lineage>
        <taxon>Eukaryota</taxon>
        <taxon>Metazoa</taxon>
        <taxon>Ecdysozoa</taxon>
        <taxon>Arthropoda</taxon>
        <taxon>Myriapoda</taxon>
        <taxon>Chilopoda</taxon>
        <taxon>Pleurostigmophora</taxon>
        <taxon>Geophilomorpha</taxon>
        <taxon>Linotaeniidae</taxon>
        <taxon>Strigamia</taxon>
    </lineage>
</organism>
<dbReference type="Proteomes" id="UP000014500">
    <property type="component" value="Unassembled WGS sequence"/>
</dbReference>
<dbReference type="InterPro" id="IPR003959">
    <property type="entry name" value="ATPase_AAA_core"/>
</dbReference>
<dbReference type="GO" id="GO:0005524">
    <property type="term" value="F:ATP binding"/>
    <property type="evidence" value="ECO:0007669"/>
    <property type="project" value="UniProtKB-KW"/>
</dbReference>
<proteinExistence type="inferred from homology"/>